<reference evidence="3 4" key="1">
    <citation type="journal article" date="2018" name="Sci. Rep.">
        <title>Raphidocelis subcapitata (=Pseudokirchneriella subcapitata) provides an insight into genome evolution and environmental adaptations in the Sphaeropleales.</title>
        <authorList>
            <person name="Suzuki S."/>
            <person name="Yamaguchi H."/>
            <person name="Nakajima N."/>
            <person name="Kawachi M."/>
        </authorList>
    </citation>
    <scope>NUCLEOTIDE SEQUENCE [LARGE SCALE GENOMIC DNA]</scope>
    <source>
        <strain evidence="3 4">NIES-35</strain>
    </source>
</reference>
<dbReference type="AlphaFoldDB" id="A0A2V0PGQ6"/>
<dbReference type="STRING" id="307507.A0A2V0PGQ6"/>
<dbReference type="InParanoid" id="A0A2V0PGQ6"/>
<keyword evidence="4" id="KW-1185">Reference proteome</keyword>
<keyword evidence="2" id="KW-0732">Signal</keyword>
<evidence type="ECO:0000313" key="4">
    <source>
        <dbReference type="Proteomes" id="UP000247498"/>
    </source>
</evidence>
<evidence type="ECO:0000313" key="3">
    <source>
        <dbReference type="EMBL" id="GBF98192.1"/>
    </source>
</evidence>
<dbReference type="Gene3D" id="2.130.10.30">
    <property type="entry name" value="Regulator of chromosome condensation 1/beta-lactamase-inhibitor protein II"/>
    <property type="match status" value="2"/>
</dbReference>
<dbReference type="GO" id="GO:0005085">
    <property type="term" value="F:guanyl-nucleotide exchange factor activity"/>
    <property type="evidence" value="ECO:0007669"/>
    <property type="project" value="TreeGrafter"/>
</dbReference>
<sequence>MHAFAGLALALLAARVVSAQDTCCDRIAWRVDNPNTCVTCAGDTIKVKVACEAPGLAAATVGVFSNPGMPKWAAVGPINTQGLNNYACDARVPQPIDFSSPSPSELALKLTAVASDTCAPSTCQTSPTPAPRGANALAVGRVHACTLRTDGSAVCSGYNQYMQSGRTPAGLGEWFQSTPVVAYPALVQKAISISTGGWATNGSTLIATSDGKVVVFGANNFGQLGIGSTAHAPATEVTGLPPISGVSGGERHSCFLSTVGEVFCAGNNEQLQLGQPMLANNVPPPGTITAPVKVPSITDAISIAAARNFTCAAMKSTGQVKCWGANDVGQLGVGQRWGAKFYPVAGAPVGGYFRPEKPEIQTVALGTNDATAVTAGDAFACVLRKDGGVSCWGGNEAGQLGATPARPFFSATPAAVPLPSGFVAVEVSAGRAHACARSSAGEIVCWGAANKGQLGNRQVTGFSATPVAFQLPSWATPVAVAAGGDTTCLLTTNATRLCVGDNTYNQMGLGGVGLGTNPTPRMSLLPPGPAVPAGPPPPPPFLVLGDGTSTCAMKLVVEISITCPAAPSGRKMLAWAAVPVATQRAALAPSRKLLQGEAASAAPEEPVAPKAPAYKGLGVWLPLALFPSAKEADAIAAAVSAAPCLDGALNGVVVGTAPAPETQDAAVADTLAKLAAAKVSAFAYIPTASNLRRPQFTLMAINAWLGAYGDGLAGVVLGELPATFDEDSLDYYATLSAQARSFGKLVVLNATAGLDCRAAALADGVVGFEGSYRSWQAARGDGSLLPACPPGSSPAPFYVGAITRYGDANTSPEALAEVLGAAKSAGYAAQSILANPSEPLALLANSTSAACAA</sequence>
<feature type="repeat" description="RCC1" evidence="1">
    <location>
        <begin position="387"/>
        <end position="440"/>
    </location>
</feature>
<name>A0A2V0PGQ6_9CHLO</name>
<dbReference type="InterPro" id="IPR051553">
    <property type="entry name" value="Ran_GTPase-activating"/>
</dbReference>
<dbReference type="SUPFAM" id="SSF50985">
    <property type="entry name" value="RCC1/BLIP-II"/>
    <property type="match status" value="2"/>
</dbReference>
<dbReference type="InterPro" id="IPR009091">
    <property type="entry name" value="RCC1/BLIP-II"/>
</dbReference>
<dbReference type="Pfam" id="PF13540">
    <property type="entry name" value="RCC1_2"/>
    <property type="match status" value="3"/>
</dbReference>
<organism evidence="3 4">
    <name type="scientific">Raphidocelis subcapitata</name>
    <dbReference type="NCBI Taxonomy" id="307507"/>
    <lineage>
        <taxon>Eukaryota</taxon>
        <taxon>Viridiplantae</taxon>
        <taxon>Chlorophyta</taxon>
        <taxon>core chlorophytes</taxon>
        <taxon>Chlorophyceae</taxon>
        <taxon>CS clade</taxon>
        <taxon>Sphaeropleales</taxon>
        <taxon>Selenastraceae</taxon>
        <taxon>Raphidocelis</taxon>
    </lineage>
</organism>
<dbReference type="Pfam" id="PF00415">
    <property type="entry name" value="RCC1"/>
    <property type="match status" value="1"/>
</dbReference>
<dbReference type="PROSITE" id="PS50012">
    <property type="entry name" value="RCC1_3"/>
    <property type="match status" value="4"/>
</dbReference>
<dbReference type="Proteomes" id="UP000247498">
    <property type="component" value="Unassembled WGS sequence"/>
</dbReference>
<protein>
    <submittedName>
        <fullName evidence="3">Uncharacterized protein</fullName>
    </submittedName>
</protein>
<dbReference type="GO" id="GO:0005737">
    <property type="term" value="C:cytoplasm"/>
    <property type="evidence" value="ECO:0007669"/>
    <property type="project" value="TreeGrafter"/>
</dbReference>
<feature type="repeat" description="RCC1" evidence="1">
    <location>
        <begin position="211"/>
        <end position="259"/>
    </location>
</feature>
<accession>A0A2V0PGQ6</accession>
<gene>
    <name evidence="3" type="ORF">Rsub_10692</name>
</gene>
<dbReference type="EMBL" id="BDRX01000118">
    <property type="protein sequence ID" value="GBF98192.1"/>
    <property type="molecule type" value="Genomic_DNA"/>
</dbReference>
<evidence type="ECO:0000256" key="2">
    <source>
        <dbReference type="SAM" id="SignalP"/>
    </source>
</evidence>
<feature type="chain" id="PRO_5016135700" evidence="2">
    <location>
        <begin position="20"/>
        <end position="853"/>
    </location>
</feature>
<proteinExistence type="predicted"/>
<dbReference type="InterPro" id="IPR021986">
    <property type="entry name" value="Spherulin4"/>
</dbReference>
<evidence type="ECO:0000256" key="1">
    <source>
        <dbReference type="PROSITE-ProRule" id="PRU00235"/>
    </source>
</evidence>
<feature type="repeat" description="RCC1" evidence="1">
    <location>
        <begin position="318"/>
        <end position="376"/>
    </location>
</feature>
<dbReference type="PANTHER" id="PTHR45982:SF1">
    <property type="entry name" value="REGULATOR OF CHROMOSOME CONDENSATION"/>
    <property type="match status" value="1"/>
</dbReference>
<dbReference type="OrthoDB" id="538768at2759"/>
<feature type="repeat" description="RCC1" evidence="1">
    <location>
        <begin position="441"/>
        <end position="493"/>
    </location>
</feature>
<dbReference type="InterPro" id="IPR000408">
    <property type="entry name" value="Reg_chr_condens"/>
</dbReference>
<dbReference type="PANTHER" id="PTHR45982">
    <property type="entry name" value="REGULATOR OF CHROMOSOME CONDENSATION"/>
    <property type="match status" value="1"/>
</dbReference>
<feature type="signal peptide" evidence="2">
    <location>
        <begin position="1"/>
        <end position="19"/>
    </location>
</feature>
<comment type="caution">
    <text evidence="3">The sequence shown here is derived from an EMBL/GenBank/DDBJ whole genome shotgun (WGS) entry which is preliminary data.</text>
</comment>
<dbReference type="Pfam" id="PF12138">
    <property type="entry name" value="Spherulin4"/>
    <property type="match status" value="1"/>
</dbReference>